<accession>A0AAW1MMS9</accession>
<gene>
    <name evidence="1" type="ORF">QE152_g5532</name>
</gene>
<evidence type="ECO:0000313" key="1">
    <source>
        <dbReference type="EMBL" id="KAK9747193.1"/>
    </source>
</evidence>
<dbReference type="EMBL" id="JASPKY010000033">
    <property type="protein sequence ID" value="KAK9747193.1"/>
    <property type="molecule type" value="Genomic_DNA"/>
</dbReference>
<dbReference type="AlphaFoldDB" id="A0AAW1MMS9"/>
<comment type="caution">
    <text evidence="1">The sequence shown here is derived from an EMBL/GenBank/DDBJ whole genome shotgun (WGS) entry which is preliminary data.</text>
</comment>
<protein>
    <submittedName>
        <fullName evidence="1">Uncharacterized protein</fullName>
    </submittedName>
</protein>
<proteinExistence type="predicted"/>
<evidence type="ECO:0000313" key="2">
    <source>
        <dbReference type="Proteomes" id="UP001458880"/>
    </source>
</evidence>
<name>A0AAW1MMS9_POPJA</name>
<dbReference type="Proteomes" id="UP001458880">
    <property type="component" value="Unassembled WGS sequence"/>
</dbReference>
<reference evidence="1 2" key="1">
    <citation type="journal article" date="2024" name="BMC Genomics">
        <title>De novo assembly and annotation of Popillia japonica's genome with initial clues to its potential as an invasive pest.</title>
        <authorList>
            <person name="Cucini C."/>
            <person name="Boschi S."/>
            <person name="Funari R."/>
            <person name="Cardaioli E."/>
            <person name="Iannotti N."/>
            <person name="Marturano G."/>
            <person name="Paoli F."/>
            <person name="Bruttini M."/>
            <person name="Carapelli A."/>
            <person name="Frati F."/>
            <person name="Nardi F."/>
        </authorList>
    </citation>
    <scope>NUCLEOTIDE SEQUENCE [LARGE SCALE GENOMIC DNA]</scope>
    <source>
        <strain evidence="1">DMR45628</strain>
    </source>
</reference>
<organism evidence="1 2">
    <name type="scientific">Popillia japonica</name>
    <name type="common">Japanese beetle</name>
    <dbReference type="NCBI Taxonomy" id="7064"/>
    <lineage>
        <taxon>Eukaryota</taxon>
        <taxon>Metazoa</taxon>
        <taxon>Ecdysozoa</taxon>
        <taxon>Arthropoda</taxon>
        <taxon>Hexapoda</taxon>
        <taxon>Insecta</taxon>
        <taxon>Pterygota</taxon>
        <taxon>Neoptera</taxon>
        <taxon>Endopterygota</taxon>
        <taxon>Coleoptera</taxon>
        <taxon>Polyphaga</taxon>
        <taxon>Scarabaeiformia</taxon>
        <taxon>Scarabaeidae</taxon>
        <taxon>Rutelinae</taxon>
        <taxon>Popillia</taxon>
    </lineage>
</organism>
<keyword evidence="2" id="KW-1185">Reference proteome</keyword>
<sequence>MKAMSADKYSNAKVGQNVRLKVSDIDDAKTDPKSIIAVVADVKDNSDIDDAKTDPKSIIAVVADVKDNEFYQWVINIGVLRQLYTQNQFISCSEE</sequence>